<organism evidence="2 3">
    <name type="scientific">Candidatus Methanodesulfokora washburnensis</name>
    <dbReference type="NCBI Taxonomy" id="2478471"/>
    <lineage>
        <taxon>Archaea</taxon>
        <taxon>Thermoproteota</taxon>
        <taxon>Candidatus Korarchaeia</taxon>
        <taxon>Candidatus Korarchaeia incertae sedis</taxon>
        <taxon>Candidatus Methanodesulfokora</taxon>
    </lineage>
</organism>
<keyword evidence="1" id="KW-1133">Transmembrane helix</keyword>
<dbReference type="RefSeq" id="WP_125671046.1">
    <property type="nucleotide sequence ID" value="NZ_RCOS01000070.1"/>
</dbReference>
<feature type="transmembrane region" description="Helical" evidence="1">
    <location>
        <begin position="70"/>
        <end position="91"/>
    </location>
</feature>
<protein>
    <recommendedName>
        <fullName evidence="4">QueT transporter family protein</fullName>
    </recommendedName>
</protein>
<keyword evidence="1" id="KW-0472">Membrane</keyword>
<evidence type="ECO:0000313" key="2">
    <source>
        <dbReference type="EMBL" id="RSN75712.1"/>
    </source>
</evidence>
<feature type="transmembrane region" description="Helical" evidence="1">
    <location>
        <begin position="129"/>
        <end position="149"/>
    </location>
</feature>
<dbReference type="Proteomes" id="UP000277582">
    <property type="component" value="Unassembled WGS sequence"/>
</dbReference>
<accession>A0A429GP59</accession>
<evidence type="ECO:0000256" key="1">
    <source>
        <dbReference type="SAM" id="Phobius"/>
    </source>
</evidence>
<dbReference type="OrthoDB" id="377448at2157"/>
<dbReference type="EMBL" id="RCOS01000070">
    <property type="protein sequence ID" value="RSN75712.1"/>
    <property type="molecule type" value="Genomic_DNA"/>
</dbReference>
<feature type="transmembrane region" description="Helical" evidence="1">
    <location>
        <begin position="97"/>
        <end position="122"/>
    </location>
</feature>
<evidence type="ECO:0008006" key="4">
    <source>
        <dbReference type="Google" id="ProtNLM"/>
    </source>
</evidence>
<keyword evidence="1" id="KW-0812">Transmembrane</keyword>
<name>A0A429GP59_9CREN</name>
<dbReference type="AlphaFoldDB" id="A0A429GP59"/>
<reference evidence="2 3" key="1">
    <citation type="submission" date="2018-10" db="EMBL/GenBank/DDBJ databases">
        <title>Co-occurring genomic capacity for anaerobic methane metabolism and dissimilatory sulfite reduction discovered in the Korarchaeota.</title>
        <authorList>
            <person name="Mckay L.J."/>
            <person name="Dlakic M."/>
            <person name="Fields M.W."/>
            <person name="Delmont T.O."/>
            <person name="Eren A.M."/>
            <person name="Jay Z.J."/>
            <person name="Klingelsmith K.B."/>
            <person name="Rusch D.B."/>
            <person name="Inskeep W.P."/>
        </authorList>
    </citation>
    <scope>NUCLEOTIDE SEQUENCE [LARGE SCALE GENOMIC DNA]</scope>
    <source>
        <strain evidence="2 3">MDKW</strain>
    </source>
</reference>
<dbReference type="Gene3D" id="1.10.1760.20">
    <property type="match status" value="1"/>
</dbReference>
<keyword evidence="3" id="KW-1185">Reference proteome</keyword>
<sequence length="174" mass="18564">MSCRSRSVATAGIMASLSIAMRLMKHLVIGATQVINFPFMFTLIASAESPCAGLLAGIMSYAVSDIFFGIGPWTAVNSALCGLIGFLWGYMKSNNPNFLFSLSLISEFLFDVANSSILYMLLGLKPMEAIITGVIGLFLPVMGGTMVAIGPITEISTSLGVAMIRPKIRRIINS</sequence>
<comment type="caution">
    <text evidence="2">The sequence shown here is derived from an EMBL/GenBank/DDBJ whole genome shotgun (WGS) entry which is preliminary data.</text>
</comment>
<proteinExistence type="predicted"/>
<evidence type="ECO:0000313" key="3">
    <source>
        <dbReference type="Proteomes" id="UP000277582"/>
    </source>
</evidence>
<gene>
    <name evidence="2" type="ORF">D6D85_05605</name>
</gene>